<dbReference type="InterPro" id="IPR004875">
    <property type="entry name" value="DDE_SF_endonuclease_dom"/>
</dbReference>
<dbReference type="InterPro" id="IPR036397">
    <property type="entry name" value="RNaseH_sf"/>
</dbReference>
<accession>A0A3R7FAQ1</accession>
<dbReference type="GO" id="GO:0005634">
    <property type="term" value="C:nucleus"/>
    <property type="evidence" value="ECO:0007669"/>
    <property type="project" value="TreeGrafter"/>
</dbReference>
<dbReference type="PANTHER" id="PTHR19303">
    <property type="entry name" value="TRANSPOSON"/>
    <property type="match status" value="1"/>
</dbReference>
<dbReference type="PANTHER" id="PTHR19303:SF73">
    <property type="entry name" value="PROTEIN PDC2"/>
    <property type="match status" value="1"/>
</dbReference>
<dbReference type="AlphaFoldDB" id="A0A3R7FAQ1"/>
<dbReference type="PROSITE" id="PS51253">
    <property type="entry name" value="HTH_CENPB"/>
    <property type="match status" value="1"/>
</dbReference>
<dbReference type="Gene3D" id="3.30.420.10">
    <property type="entry name" value="Ribonuclease H-like superfamily/Ribonuclease H"/>
    <property type="match status" value="1"/>
</dbReference>
<dbReference type="InterPro" id="IPR009057">
    <property type="entry name" value="Homeodomain-like_sf"/>
</dbReference>
<feature type="domain" description="HTH CENPB-type" evidence="2">
    <location>
        <begin position="1"/>
        <end position="76"/>
    </location>
</feature>
<evidence type="ECO:0000259" key="2">
    <source>
        <dbReference type="PROSITE" id="PS51253"/>
    </source>
</evidence>
<dbReference type="InterPro" id="IPR006600">
    <property type="entry name" value="HTH_CenpB_DNA-bd_dom"/>
</dbReference>
<keyword evidence="1" id="KW-0238">DNA-binding</keyword>
<evidence type="ECO:0000256" key="1">
    <source>
        <dbReference type="ARBA" id="ARBA00023125"/>
    </source>
</evidence>
<reference evidence="3 4" key="1">
    <citation type="submission" date="2018-08" db="EMBL/GenBank/DDBJ databases">
        <title>Aphanomyces genome sequencing and annotation.</title>
        <authorList>
            <person name="Minardi D."/>
            <person name="Oidtmann B."/>
            <person name="Van Der Giezen M."/>
            <person name="Studholme D.J."/>
        </authorList>
    </citation>
    <scope>NUCLEOTIDE SEQUENCE [LARGE SCALE GENOMIC DNA]</scope>
    <source>
        <strain evidence="3 4">Da</strain>
    </source>
</reference>
<dbReference type="Gene3D" id="1.10.10.60">
    <property type="entry name" value="Homeodomain-like"/>
    <property type="match status" value="1"/>
</dbReference>
<dbReference type="Proteomes" id="UP000285430">
    <property type="component" value="Unassembled WGS sequence"/>
</dbReference>
<organism evidence="3 4">
    <name type="scientific">Aphanomyces astaci</name>
    <name type="common">Crayfish plague agent</name>
    <dbReference type="NCBI Taxonomy" id="112090"/>
    <lineage>
        <taxon>Eukaryota</taxon>
        <taxon>Sar</taxon>
        <taxon>Stramenopiles</taxon>
        <taxon>Oomycota</taxon>
        <taxon>Saprolegniomycetes</taxon>
        <taxon>Saprolegniales</taxon>
        <taxon>Verrucalvaceae</taxon>
        <taxon>Aphanomyces</taxon>
    </lineage>
</organism>
<dbReference type="SMART" id="SM00674">
    <property type="entry name" value="CENPB"/>
    <property type="match status" value="1"/>
</dbReference>
<sequence>MPHCPELEVSLMQWIRKCEEWKVPIVTGPTIRAKAEKIRDALRRQTHHDTSRLDAMEFSNGWLYRFQARNDLKSRRVYGEAASVSEQAVEDGKRCLHEVTRDYDKCNIFNMDETAYFYCTTHTKTICSARISGRKKIKKRITVAVTSNADGSSKWPLLFIGTAKQPRCFDGSSASDLGFEYTASGKGWMNSDVFAQWVERFNDTMLRENRQVLLLLDNASPHRYDGQLSNVSIHMLPPNTTAYLQPQDAGVIQAFKSKIGTLRAKHVVEKFEVLVDTCDESDKENFAALVSKLHDVTLLEALEWAKEAWQSVTRDTVVNCWRHTGILDEEVYELTNSFNNL</sequence>
<protein>
    <recommendedName>
        <fullName evidence="2">HTH CENPB-type domain-containing protein</fullName>
    </recommendedName>
</protein>
<dbReference type="SUPFAM" id="SSF46689">
    <property type="entry name" value="Homeodomain-like"/>
    <property type="match status" value="1"/>
</dbReference>
<gene>
    <name evidence="3" type="ORF">DYB37_013619</name>
</gene>
<dbReference type="Pfam" id="PF03221">
    <property type="entry name" value="HTH_Tnp_Tc5"/>
    <property type="match status" value="1"/>
</dbReference>
<dbReference type="Pfam" id="PF03184">
    <property type="entry name" value="DDE_1"/>
    <property type="match status" value="1"/>
</dbReference>
<name>A0A3R7FAQ1_APHAT</name>
<dbReference type="EMBL" id="QUTH01001848">
    <property type="protein sequence ID" value="RHZ29043.1"/>
    <property type="molecule type" value="Genomic_DNA"/>
</dbReference>
<dbReference type="GO" id="GO:0003677">
    <property type="term" value="F:DNA binding"/>
    <property type="evidence" value="ECO:0007669"/>
    <property type="project" value="UniProtKB-KW"/>
</dbReference>
<dbReference type="InterPro" id="IPR050863">
    <property type="entry name" value="CenT-Element_Derived"/>
</dbReference>
<evidence type="ECO:0000313" key="4">
    <source>
        <dbReference type="Proteomes" id="UP000285430"/>
    </source>
</evidence>
<proteinExistence type="predicted"/>
<evidence type="ECO:0000313" key="3">
    <source>
        <dbReference type="EMBL" id="RHZ29043.1"/>
    </source>
</evidence>
<comment type="caution">
    <text evidence="3">The sequence shown here is derived from an EMBL/GenBank/DDBJ whole genome shotgun (WGS) entry which is preliminary data.</text>
</comment>